<organism evidence="7 8">
    <name type="scientific">Demequina lignilytica</name>
    <dbReference type="NCBI Taxonomy" id="3051663"/>
    <lineage>
        <taxon>Bacteria</taxon>
        <taxon>Bacillati</taxon>
        <taxon>Actinomycetota</taxon>
        <taxon>Actinomycetes</taxon>
        <taxon>Micrococcales</taxon>
        <taxon>Demequinaceae</taxon>
        <taxon>Demequina</taxon>
    </lineage>
</organism>
<proteinExistence type="inferred from homology"/>
<sequence length="655" mass="69414">MTGNPPGADEGATPDAPASDTSVRLAAYHRAPTSEAEANNADIALSLHLAIEREAGWEPLFDNYGVFFARTSETPPALGTSEQIIRSLIDPCLLATPDGGYAVVATRVARGGAPDGTERSSVLVALSPDLLEFRELGLLELPTTTGVHRPAAAYDTAAGAYVLTWADDAGSPFHCTVGDLGDASTVGAPVPGGAAIPGLIDAAGIPGAADRASTLRVPADVARALEIRLGPIRNTGAEPLAAVEVPAGTTLAPAMLPARLHLTYDDGSTGSLAIAWDLDALAAIDTAVSGEHEVPGAVIQPVYPTPFADERADPSIVPVEVDGERRFLMIATKDLHMDPVANSGEPVGMPIRMAARIEDLSDEALEAGRVAEVDLLVHGSLDARGEAMTGCFWAPEIHLIDGTLSILFMPSYGDPTDMWTGRASIVQLRKAADGRHLDPTVPAHWTAARQVVRADGSALNHLQGISLDMTYLEDSGTHYYSWQMLGSVFIATFDPADPTRLTSDPVRILAPEFAWDNLIAEGPNIHRRGDTLHLLYSGSSVGDSYTTGLATAPAGAGVDLTDPAAWRRLGHPIQKSGPYNGEMQLGTGHGMWSEDEHGNLLYVFHARTDHKGLTGRDTFVRRVHWAADGMPVLDMETEEELLPELRDVSVTVRVR</sequence>
<dbReference type="InterPro" id="IPR006710">
    <property type="entry name" value="Glyco_hydro_43"/>
</dbReference>
<dbReference type="GO" id="GO:0005975">
    <property type="term" value="P:carbohydrate metabolic process"/>
    <property type="evidence" value="ECO:0007669"/>
    <property type="project" value="InterPro"/>
</dbReference>
<evidence type="ECO:0000256" key="4">
    <source>
        <dbReference type="ARBA" id="ARBA00023295"/>
    </source>
</evidence>
<dbReference type="Pfam" id="PF07532">
    <property type="entry name" value="Big_4"/>
    <property type="match status" value="1"/>
</dbReference>
<dbReference type="PANTHER" id="PTHR43817:SF1">
    <property type="entry name" value="HYDROLASE, FAMILY 43, PUTATIVE (AFU_ORTHOLOGUE AFUA_3G01660)-RELATED"/>
    <property type="match status" value="1"/>
</dbReference>
<evidence type="ECO:0000259" key="6">
    <source>
        <dbReference type="Pfam" id="PF07532"/>
    </source>
</evidence>
<comment type="similarity">
    <text evidence="1">Belongs to the glycosyl hydrolase 43 family.</text>
</comment>
<dbReference type="Gene3D" id="2.115.10.20">
    <property type="entry name" value="Glycosyl hydrolase domain, family 43"/>
    <property type="match status" value="1"/>
</dbReference>
<comment type="caution">
    <text evidence="7">The sequence shown here is derived from an EMBL/GenBank/DDBJ whole genome shotgun (WGS) entry which is preliminary data.</text>
</comment>
<keyword evidence="2" id="KW-0732">Signal</keyword>
<gene>
    <name evidence="7" type="ORF">QQ002_02705</name>
</gene>
<accession>A0AB35MFD8</accession>
<protein>
    <submittedName>
        <fullName evidence="7">Family 43 glycosylhydrolase</fullName>
    </submittedName>
</protein>
<dbReference type="InterPro" id="IPR011081">
    <property type="entry name" value="Big_4"/>
</dbReference>
<dbReference type="AlphaFoldDB" id="A0AB35MFD8"/>
<evidence type="ECO:0000256" key="2">
    <source>
        <dbReference type="ARBA" id="ARBA00022729"/>
    </source>
</evidence>
<feature type="region of interest" description="Disordered" evidence="5">
    <location>
        <begin position="1"/>
        <end position="21"/>
    </location>
</feature>
<dbReference type="Proteomes" id="UP001172756">
    <property type="component" value="Unassembled WGS sequence"/>
</dbReference>
<feature type="domain" description="Bacterial Ig-like" evidence="6">
    <location>
        <begin position="253"/>
        <end position="299"/>
    </location>
</feature>
<evidence type="ECO:0000313" key="8">
    <source>
        <dbReference type="Proteomes" id="UP001172756"/>
    </source>
</evidence>
<reference evidence="7 8" key="1">
    <citation type="submission" date="2023-06" db="EMBL/GenBank/DDBJ databases">
        <title>SYSU T0a273.</title>
        <authorList>
            <person name="Gao L."/>
            <person name="Fang B.-Z."/>
            <person name="Li W.-J."/>
        </authorList>
    </citation>
    <scope>NUCLEOTIDE SEQUENCE [LARGE SCALE GENOMIC DNA]</scope>
    <source>
        <strain evidence="7 8">SYSU T0a273</strain>
    </source>
</reference>
<dbReference type="SUPFAM" id="SSF75005">
    <property type="entry name" value="Arabinanase/levansucrase/invertase"/>
    <property type="match status" value="1"/>
</dbReference>
<evidence type="ECO:0000256" key="1">
    <source>
        <dbReference type="ARBA" id="ARBA00009865"/>
    </source>
</evidence>
<dbReference type="PANTHER" id="PTHR43817">
    <property type="entry name" value="GLYCOSYL HYDROLASE"/>
    <property type="match status" value="1"/>
</dbReference>
<keyword evidence="4" id="KW-0326">Glycosidase</keyword>
<dbReference type="InterPro" id="IPR023296">
    <property type="entry name" value="Glyco_hydro_beta-prop_sf"/>
</dbReference>
<dbReference type="EMBL" id="JAUHQB010000001">
    <property type="protein sequence ID" value="MDN4482448.1"/>
    <property type="molecule type" value="Genomic_DNA"/>
</dbReference>
<evidence type="ECO:0000313" key="7">
    <source>
        <dbReference type="EMBL" id="MDN4482448.1"/>
    </source>
</evidence>
<dbReference type="Pfam" id="PF04616">
    <property type="entry name" value="Glyco_hydro_43"/>
    <property type="match status" value="1"/>
</dbReference>
<dbReference type="GO" id="GO:0004553">
    <property type="term" value="F:hydrolase activity, hydrolyzing O-glycosyl compounds"/>
    <property type="evidence" value="ECO:0007669"/>
    <property type="project" value="InterPro"/>
</dbReference>
<dbReference type="RefSeq" id="WP_301159573.1">
    <property type="nucleotide sequence ID" value="NZ_JAUHQB010000001.1"/>
</dbReference>
<evidence type="ECO:0000256" key="3">
    <source>
        <dbReference type="ARBA" id="ARBA00022801"/>
    </source>
</evidence>
<name>A0AB35MFD8_9MICO</name>
<keyword evidence="3" id="KW-0378">Hydrolase</keyword>
<evidence type="ECO:0000256" key="5">
    <source>
        <dbReference type="SAM" id="MobiDB-lite"/>
    </source>
</evidence>